<reference evidence="1" key="1">
    <citation type="submission" date="2019-08" db="EMBL/GenBank/DDBJ databases">
        <authorList>
            <person name="Kucharzyk K."/>
            <person name="Murdoch R.W."/>
            <person name="Higgins S."/>
            <person name="Loffler F."/>
        </authorList>
    </citation>
    <scope>NUCLEOTIDE SEQUENCE</scope>
</reference>
<dbReference type="AlphaFoldDB" id="A0A645CTI7"/>
<evidence type="ECO:0000313" key="1">
    <source>
        <dbReference type="EMBL" id="MPM80215.1"/>
    </source>
</evidence>
<organism evidence="1">
    <name type="scientific">bioreactor metagenome</name>
    <dbReference type="NCBI Taxonomy" id="1076179"/>
    <lineage>
        <taxon>unclassified sequences</taxon>
        <taxon>metagenomes</taxon>
        <taxon>ecological metagenomes</taxon>
    </lineage>
</organism>
<comment type="caution">
    <text evidence="1">The sequence shown here is derived from an EMBL/GenBank/DDBJ whole genome shotgun (WGS) entry which is preliminary data.</text>
</comment>
<sequence>MLDTKLKNVTTLQGGKFIDIDIDEEDNIIGLCYDAGSEAYIGKVSGGEHKSIWKKSYNNCSI</sequence>
<gene>
    <name evidence="1" type="ORF">SDC9_127262</name>
</gene>
<accession>A0A645CTI7</accession>
<protein>
    <submittedName>
        <fullName evidence="1">Uncharacterized protein</fullName>
    </submittedName>
</protein>
<dbReference type="EMBL" id="VSSQ01029902">
    <property type="protein sequence ID" value="MPM80215.1"/>
    <property type="molecule type" value="Genomic_DNA"/>
</dbReference>
<name>A0A645CTI7_9ZZZZ</name>
<proteinExistence type="predicted"/>